<feature type="compositionally biased region" description="Low complexity" evidence="1">
    <location>
        <begin position="62"/>
        <end position="72"/>
    </location>
</feature>
<reference evidence="2" key="1">
    <citation type="submission" date="2023-11" db="EMBL/GenBank/DDBJ databases">
        <title>Genome assemblies of two species of porcelain crab, Petrolisthes cinctipes and Petrolisthes manimaculis (Anomura: Porcellanidae).</title>
        <authorList>
            <person name="Angst P."/>
        </authorList>
    </citation>
    <scope>NUCLEOTIDE SEQUENCE</scope>
    <source>
        <strain evidence="2">PB745_02</strain>
        <tissue evidence="2">Gill</tissue>
    </source>
</reference>
<proteinExistence type="predicted"/>
<comment type="caution">
    <text evidence="2">The sequence shown here is derived from an EMBL/GenBank/DDBJ whole genome shotgun (WGS) entry which is preliminary data.</text>
</comment>
<feature type="compositionally biased region" description="Basic residues" evidence="1">
    <location>
        <begin position="9"/>
        <end position="19"/>
    </location>
</feature>
<feature type="region of interest" description="Disordered" evidence="1">
    <location>
        <begin position="62"/>
        <end position="116"/>
    </location>
</feature>
<protein>
    <submittedName>
        <fullName evidence="2">Uncharacterized protein</fullName>
    </submittedName>
</protein>
<sequence>MKQSERKKACGRSKRRVGRVRGGVGDGWKAWGGVRLINQGVPIQDALGLSVLVFKVIASTSSTHPPTHLPTQHPLPPPTQPLPTQPPLPPLPPPSHPHSLHFLHPAATSSTHPPTQLATLSSTHTFIPLPPPTLSSTHTFIPLHSYIHCLMEH</sequence>
<dbReference type="EMBL" id="JAWZYT010000309">
    <property type="protein sequence ID" value="KAK4324972.1"/>
    <property type="molecule type" value="Genomic_DNA"/>
</dbReference>
<name>A0AAE1QGW7_9EUCA</name>
<accession>A0AAE1QGW7</accession>
<evidence type="ECO:0000313" key="2">
    <source>
        <dbReference type="EMBL" id="KAK4324972.1"/>
    </source>
</evidence>
<feature type="compositionally biased region" description="Pro residues" evidence="1">
    <location>
        <begin position="73"/>
        <end position="96"/>
    </location>
</feature>
<feature type="compositionally biased region" description="Polar residues" evidence="1">
    <location>
        <begin position="107"/>
        <end position="116"/>
    </location>
</feature>
<feature type="region of interest" description="Disordered" evidence="1">
    <location>
        <begin position="1"/>
        <end position="21"/>
    </location>
</feature>
<gene>
    <name evidence="2" type="ORF">Pmani_004430</name>
</gene>
<dbReference type="Proteomes" id="UP001292094">
    <property type="component" value="Unassembled WGS sequence"/>
</dbReference>
<organism evidence="2 3">
    <name type="scientific">Petrolisthes manimaculis</name>
    <dbReference type="NCBI Taxonomy" id="1843537"/>
    <lineage>
        <taxon>Eukaryota</taxon>
        <taxon>Metazoa</taxon>
        <taxon>Ecdysozoa</taxon>
        <taxon>Arthropoda</taxon>
        <taxon>Crustacea</taxon>
        <taxon>Multicrustacea</taxon>
        <taxon>Malacostraca</taxon>
        <taxon>Eumalacostraca</taxon>
        <taxon>Eucarida</taxon>
        <taxon>Decapoda</taxon>
        <taxon>Pleocyemata</taxon>
        <taxon>Anomura</taxon>
        <taxon>Galatheoidea</taxon>
        <taxon>Porcellanidae</taxon>
        <taxon>Petrolisthes</taxon>
    </lineage>
</organism>
<evidence type="ECO:0000256" key="1">
    <source>
        <dbReference type="SAM" id="MobiDB-lite"/>
    </source>
</evidence>
<keyword evidence="3" id="KW-1185">Reference proteome</keyword>
<evidence type="ECO:0000313" key="3">
    <source>
        <dbReference type="Proteomes" id="UP001292094"/>
    </source>
</evidence>
<dbReference type="AlphaFoldDB" id="A0AAE1QGW7"/>